<dbReference type="GO" id="GO:0006607">
    <property type="term" value="P:NLS-bearing protein import into nucleus"/>
    <property type="evidence" value="ECO:0007669"/>
    <property type="project" value="TreeGrafter"/>
</dbReference>
<evidence type="ECO:0000259" key="4">
    <source>
        <dbReference type="PROSITE" id="PS50196"/>
    </source>
</evidence>
<dbReference type="PANTHER" id="PTHR23138">
    <property type="entry name" value="RAN BINDING PROTEIN"/>
    <property type="match status" value="1"/>
</dbReference>
<dbReference type="SUPFAM" id="SSF50729">
    <property type="entry name" value="PH domain-like"/>
    <property type="match status" value="1"/>
</dbReference>
<accession>A0A2P7YXV9</accession>
<dbReference type="EMBL" id="PYFQ01000001">
    <property type="protein sequence ID" value="PSK40795.1"/>
    <property type="molecule type" value="Genomic_DNA"/>
</dbReference>
<dbReference type="VEuPathDB" id="FungiDB:C7M61_000450"/>
<dbReference type="InterPro" id="IPR045255">
    <property type="entry name" value="RanBP1-like"/>
</dbReference>
<evidence type="ECO:0000313" key="6">
    <source>
        <dbReference type="Proteomes" id="UP000241107"/>
    </source>
</evidence>
<gene>
    <name evidence="5" type="ORF">C7M61_000450</name>
</gene>
<dbReference type="Gene3D" id="2.30.29.30">
    <property type="entry name" value="Pleckstrin-homology domain (PH domain)/Phosphotyrosine-binding domain (PTB)"/>
    <property type="match status" value="1"/>
</dbReference>
<dbReference type="AlphaFoldDB" id="A0A2P7YXV9"/>
<dbReference type="Pfam" id="PF00638">
    <property type="entry name" value="Ran_BP1"/>
    <property type="match status" value="1"/>
</dbReference>
<comment type="caution">
    <text evidence="5">The sequence shown here is derived from an EMBL/GenBank/DDBJ whole genome shotgun (WGS) entry which is preliminary data.</text>
</comment>
<feature type="compositionally biased region" description="Basic and acidic residues" evidence="3">
    <location>
        <begin position="46"/>
        <end position="90"/>
    </location>
</feature>
<keyword evidence="6" id="KW-1185">Reference proteome</keyword>
<protein>
    <recommendedName>
        <fullName evidence="4">RanBD1 domain-containing protein</fullName>
    </recommendedName>
</protein>
<sequence length="323" mass="35916">MAEETLKRKLDSEPEAEAKKSKTELDEKNSTEKGTKETSNASKNGSKTEKPENEKKPEEKKESVKEEGNAEKKEDGSEKSSKKSSEEPEKNSVTPKDTTPVFGSKSSFGNAFKKSKDKPDIFASANESTTSLFGSNVLLFGSKSKFGNAFQQTLLKPSFLDSPEPTAEKEDSVDESKPKTSQQYKQVDLEEKTVTTGEENEESVFSATVKVFELDLSNIKEGWKERGVGPLHLNQSKLDSKEVRIVMRSQGLLRVVLNYKITPETELIKGLEASLSPGKFLRFNSVVSGKLVQYLVKFSNETLRDGLVNKVKELQAKITKEDK</sequence>
<evidence type="ECO:0000256" key="1">
    <source>
        <dbReference type="ARBA" id="ARBA00004123"/>
    </source>
</evidence>
<dbReference type="GO" id="GO:0005634">
    <property type="term" value="C:nucleus"/>
    <property type="evidence" value="ECO:0007669"/>
    <property type="project" value="UniProtKB-SubCell"/>
</dbReference>
<dbReference type="InterPro" id="IPR000156">
    <property type="entry name" value="Ran_bind_dom"/>
</dbReference>
<feature type="compositionally biased region" description="Basic and acidic residues" evidence="3">
    <location>
        <begin position="1"/>
        <end position="36"/>
    </location>
</feature>
<dbReference type="GeneID" id="36563843"/>
<dbReference type="SMART" id="SM00160">
    <property type="entry name" value="RanBD"/>
    <property type="match status" value="1"/>
</dbReference>
<dbReference type="RefSeq" id="XP_024715494.1">
    <property type="nucleotide sequence ID" value="XM_024855895.1"/>
</dbReference>
<dbReference type="InterPro" id="IPR011993">
    <property type="entry name" value="PH-like_dom_sf"/>
</dbReference>
<keyword evidence="2" id="KW-0539">Nucleus</keyword>
<evidence type="ECO:0000256" key="2">
    <source>
        <dbReference type="ARBA" id="ARBA00023242"/>
    </source>
</evidence>
<evidence type="ECO:0000256" key="3">
    <source>
        <dbReference type="SAM" id="MobiDB-lite"/>
    </source>
</evidence>
<dbReference type="STRING" id="418784.A0A2P7YXV9"/>
<name>A0A2P7YXV9_9ASCO</name>
<feature type="region of interest" description="Disordered" evidence="3">
    <location>
        <begin position="1"/>
        <end position="116"/>
    </location>
</feature>
<feature type="domain" description="RanBD1" evidence="4">
    <location>
        <begin position="187"/>
        <end position="320"/>
    </location>
</feature>
<comment type="subcellular location">
    <subcellularLocation>
        <location evidence="1">Nucleus</location>
    </subcellularLocation>
</comment>
<feature type="compositionally biased region" description="Basic and acidic residues" evidence="3">
    <location>
        <begin position="166"/>
        <end position="178"/>
    </location>
</feature>
<dbReference type="Proteomes" id="UP000241107">
    <property type="component" value="Unassembled WGS sequence"/>
</dbReference>
<evidence type="ECO:0000313" key="5">
    <source>
        <dbReference type="EMBL" id="PSK40795.1"/>
    </source>
</evidence>
<organism evidence="5 6">
    <name type="scientific">Candidozyma pseudohaemuli</name>
    <dbReference type="NCBI Taxonomy" id="418784"/>
    <lineage>
        <taxon>Eukaryota</taxon>
        <taxon>Fungi</taxon>
        <taxon>Dikarya</taxon>
        <taxon>Ascomycota</taxon>
        <taxon>Saccharomycotina</taxon>
        <taxon>Pichiomycetes</taxon>
        <taxon>Metschnikowiaceae</taxon>
        <taxon>Candidozyma</taxon>
    </lineage>
</organism>
<dbReference type="PANTHER" id="PTHR23138:SF142">
    <property type="entry name" value="RAN-BINDING PROTEIN 3B-RELATED"/>
    <property type="match status" value="1"/>
</dbReference>
<reference evidence="5 6" key="1">
    <citation type="submission" date="2018-03" db="EMBL/GenBank/DDBJ databases">
        <title>Candida pseudohaemulonii genome assembly and annotation.</title>
        <authorList>
            <person name="Munoz J.F."/>
            <person name="Gade L.G."/>
            <person name="Chow N.A."/>
            <person name="Litvintseva A.P."/>
            <person name="Loparev V.N."/>
            <person name="Cuomo C.A."/>
        </authorList>
    </citation>
    <scope>NUCLEOTIDE SEQUENCE [LARGE SCALE GENOMIC DNA]</scope>
    <source>
        <strain evidence="5 6">B12108</strain>
    </source>
</reference>
<dbReference type="OrthoDB" id="411251at2759"/>
<feature type="region of interest" description="Disordered" evidence="3">
    <location>
        <begin position="157"/>
        <end position="198"/>
    </location>
</feature>
<dbReference type="PROSITE" id="PS50196">
    <property type="entry name" value="RANBD1"/>
    <property type="match status" value="1"/>
</dbReference>
<proteinExistence type="predicted"/>